<accession>A0ABQ0FYV0</accession>
<feature type="chain" id="PRO_5047167317" evidence="1">
    <location>
        <begin position="20"/>
        <end position="72"/>
    </location>
</feature>
<comment type="caution">
    <text evidence="2">The sequence shown here is derived from an EMBL/GenBank/DDBJ whole genome shotgun (WGS) entry which is preliminary data.</text>
</comment>
<proteinExistence type="predicted"/>
<name>A0ABQ0FYV0_9PEZI</name>
<dbReference type="GeneID" id="98171639"/>
<keyword evidence="1" id="KW-0732">Signal</keyword>
<gene>
    <name evidence="2" type="ORF">MFIFM68171_00894</name>
</gene>
<keyword evidence="3" id="KW-1185">Reference proteome</keyword>
<dbReference type="RefSeq" id="XP_070912417.1">
    <property type="nucleotide sequence ID" value="XM_071056316.1"/>
</dbReference>
<evidence type="ECO:0000313" key="3">
    <source>
        <dbReference type="Proteomes" id="UP001628179"/>
    </source>
</evidence>
<reference evidence="2 3" key="1">
    <citation type="submission" date="2024-09" db="EMBL/GenBank/DDBJ databases">
        <title>Itraconazole resistance in Madurella fahalii resulting from another homologue of gene encoding cytochrome P450 14-alpha sterol demethylase (CYP51).</title>
        <authorList>
            <person name="Yoshioka I."/>
            <person name="Fahal A.H."/>
            <person name="Kaneko S."/>
            <person name="Yaguchi T."/>
        </authorList>
    </citation>
    <scope>NUCLEOTIDE SEQUENCE [LARGE SCALE GENOMIC DNA]</scope>
    <source>
        <strain evidence="2 3">IFM 68171</strain>
    </source>
</reference>
<sequence>MKNYIAVAVLALAAQTVVALPNNVGARATPQCGALTDFCIRTRGCFCDTFTPPQISCPNAPDFTCNLNCQCV</sequence>
<evidence type="ECO:0000256" key="1">
    <source>
        <dbReference type="SAM" id="SignalP"/>
    </source>
</evidence>
<dbReference type="EMBL" id="BAAFSV010000001">
    <property type="protein sequence ID" value="GAB1310684.1"/>
    <property type="molecule type" value="Genomic_DNA"/>
</dbReference>
<evidence type="ECO:0000313" key="2">
    <source>
        <dbReference type="EMBL" id="GAB1310684.1"/>
    </source>
</evidence>
<organism evidence="2 3">
    <name type="scientific">Madurella fahalii</name>
    <dbReference type="NCBI Taxonomy" id="1157608"/>
    <lineage>
        <taxon>Eukaryota</taxon>
        <taxon>Fungi</taxon>
        <taxon>Dikarya</taxon>
        <taxon>Ascomycota</taxon>
        <taxon>Pezizomycotina</taxon>
        <taxon>Sordariomycetes</taxon>
        <taxon>Sordariomycetidae</taxon>
        <taxon>Sordariales</taxon>
        <taxon>Sordariales incertae sedis</taxon>
        <taxon>Madurella</taxon>
    </lineage>
</organism>
<dbReference type="Proteomes" id="UP001628179">
    <property type="component" value="Unassembled WGS sequence"/>
</dbReference>
<feature type="signal peptide" evidence="1">
    <location>
        <begin position="1"/>
        <end position="19"/>
    </location>
</feature>
<protein>
    <submittedName>
        <fullName evidence="2">Uncharacterized protein</fullName>
    </submittedName>
</protein>